<keyword evidence="1" id="KW-0472">Membrane</keyword>
<evidence type="ECO:0008006" key="4">
    <source>
        <dbReference type="Google" id="ProtNLM"/>
    </source>
</evidence>
<keyword evidence="3" id="KW-1185">Reference proteome</keyword>
<dbReference type="RefSeq" id="WP_187465796.1">
    <property type="nucleotide sequence ID" value="NZ_JACSIT010000070.1"/>
</dbReference>
<dbReference type="EMBL" id="JACSIT010000070">
    <property type="protein sequence ID" value="MBC6993688.1"/>
    <property type="molecule type" value="Genomic_DNA"/>
</dbReference>
<evidence type="ECO:0000313" key="3">
    <source>
        <dbReference type="Proteomes" id="UP000650081"/>
    </source>
</evidence>
<name>A0A923T883_9BACT</name>
<keyword evidence="1" id="KW-1133">Transmembrane helix</keyword>
<evidence type="ECO:0000256" key="1">
    <source>
        <dbReference type="SAM" id="Phobius"/>
    </source>
</evidence>
<comment type="caution">
    <text evidence="2">The sequence shown here is derived from an EMBL/GenBank/DDBJ whole genome shotgun (WGS) entry which is preliminary data.</text>
</comment>
<keyword evidence="1" id="KW-0812">Transmembrane</keyword>
<feature type="transmembrane region" description="Helical" evidence="1">
    <location>
        <begin position="54"/>
        <end position="71"/>
    </location>
</feature>
<sequence length="90" mass="10168">MENKDYSTLTDAELLVEKKKLKNAKILHAALIGFLAGILIFGVVGWILSPQKRLGFFIPMLIPIAFIYGLLKNPKTNQDLENTLKERNLN</sequence>
<dbReference type="Proteomes" id="UP000650081">
    <property type="component" value="Unassembled WGS sequence"/>
</dbReference>
<protein>
    <recommendedName>
        <fullName evidence="4">FUSC family protein</fullName>
    </recommendedName>
</protein>
<evidence type="ECO:0000313" key="2">
    <source>
        <dbReference type="EMBL" id="MBC6993688.1"/>
    </source>
</evidence>
<feature type="transmembrane region" description="Helical" evidence="1">
    <location>
        <begin position="26"/>
        <end position="48"/>
    </location>
</feature>
<reference evidence="2" key="1">
    <citation type="submission" date="2020-08" db="EMBL/GenBank/DDBJ databases">
        <title>Lewinella bacteria from marine environments.</title>
        <authorList>
            <person name="Zhong Y."/>
        </authorList>
    </citation>
    <scope>NUCLEOTIDE SEQUENCE</scope>
    <source>
        <strain evidence="2">KCTC 42187</strain>
    </source>
</reference>
<accession>A0A923T883</accession>
<dbReference type="AlphaFoldDB" id="A0A923T883"/>
<proteinExistence type="predicted"/>
<gene>
    <name evidence="2" type="ORF">H9S92_05925</name>
</gene>
<organism evidence="2 3">
    <name type="scientific">Neolewinella lacunae</name>
    <dbReference type="NCBI Taxonomy" id="1517758"/>
    <lineage>
        <taxon>Bacteria</taxon>
        <taxon>Pseudomonadati</taxon>
        <taxon>Bacteroidota</taxon>
        <taxon>Saprospiria</taxon>
        <taxon>Saprospirales</taxon>
        <taxon>Lewinellaceae</taxon>
        <taxon>Neolewinella</taxon>
    </lineage>
</organism>